<keyword evidence="3 6" id="KW-1133">Transmembrane helix</keyword>
<evidence type="ECO:0000256" key="6">
    <source>
        <dbReference type="SAM" id="Phobius"/>
    </source>
</evidence>
<evidence type="ECO:0000256" key="3">
    <source>
        <dbReference type="ARBA" id="ARBA00022989"/>
    </source>
</evidence>
<dbReference type="EMBL" id="UYRX01000366">
    <property type="protein sequence ID" value="VDK80993.1"/>
    <property type="molecule type" value="Genomic_DNA"/>
</dbReference>
<keyword evidence="2 6" id="KW-0812">Transmembrane</keyword>
<comment type="subcellular location">
    <subcellularLocation>
        <location evidence="1">Membrane</location>
        <topology evidence="1">Multi-pass membrane protein</topology>
    </subcellularLocation>
</comment>
<evidence type="ECO:0000256" key="1">
    <source>
        <dbReference type="ARBA" id="ARBA00004141"/>
    </source>
</evidence>
<keyword evidence="8" id="KW-1185">Reference proteome</keyword>
<evidence type="ECO:0000256" key="2">
    <source>
        <dbReference type="ARBA" id="ARBA00022692"/>
    </source>
</evidence>
<evidence type="ECO:0000256" key="5">
    <source>
        <dbReference type="ARBA" id="ARBA00034834"/>
    </source>
</evidence>
<gene>
    <name evidence="7" type="ORF">NLS_LOCUS5126</name>
</gene>
<dbReference type="STRING" id="42156.A0A3P6TDF2"/>
<dbReference type="PANTHER" id="PTHR34104">
    <property type="entry name" value="TRANSMEMBRANE PROTEIN 254"/>
    <property type="match status" value="1"/>
</dbReference>
<keyword evidence="4 6" id="KW-0472">Membrane</keyword>
<dbReference type="PANTHER" id="PTHR34104:SF3">
    <property type="entry name" value="TRANSMEMBRANE PROTEIN 254"/>
    <property type="match status" value="1"/>
</dbReference>
<evidence type="ECO:0000256" key="4">
    <source>
        <dbReference type="ARBA" id="ARBA00023136"/>
    </source>
</evidence>
<protein>
    <recommendedName>
        <fullName evidence="5">Transmembrane protein 254</fullName>
    </recommendedName>
</protein>
<accession>A0A3P6TDF2</accession>
<evidence type="ECO:0000313" key="8">
    <source>
        <dbReference type="Proteomes" id="UP000277928"/>
    </source>
</evidence>
<dbReference type="Proteomes" id="UP000277928">
    <property type="component" value="Unassembled WGS sequence"/>
</dbReference>
<dbReference type="Pfam" id="PF14934">
    <property type="entry name" value="TMEM254"/>
    <property type="match status" value="1"/>
</dbReference>
<dbReference type="OMA" id="IWWILVP"/>
<dbReference type="OrthoDB" id="9984821at2759"/>
<name>A0A3P6TDF2_LITSI</name>
<dbReference type="AlphaFoldDB" id="A0A3P6TDF2"/>
<dbReference type="GO" id="GO:0016020">
    <property type="term" value="C:membrane"/>
    <property type="evidence" value="ECO:0007669"/>
    <property type="project" value="UniProtKB-SubCell"/>
</dbReference>
<evidence type="ECO:0000313" key="7">
    <source>
        <dbReference type="EMBL" id="VDK80993.1"/>
    </source>
</evidence>
<dbReference type="InterPro" id="IPR028110">
    <property type="entry name" value="TMEM254"/>
</dbReference>
<feature type="transmembrane region" description="Helical" evidence="6">
    <location>
        <begin position="21"/>
        <end position="43"/>
    </location>
</feature>
<organism evidence="7 8">
    <name type="scientific">Litomosoides sigmodontis</name>
    <name type="common">Filarial nematode worm</name>
    <dbReference type="NCBI Taxonomy" id="42156"/>
    <lineage>
        <taxon>Eukaryota</taxon>
        <taxon>Metazoa</taxon>
        <taxon>Ecdysozoa</taxon>
        <taxon>Nematoda</taxon>
        <taxon>Chromadorea</taxon>
        <taxon>Rhabditida</taxon>
        <taxon>Spirurina</taxon>
        <taxon>Spiruromorpha</taxon>
        <taxon>Filarioidea</taxon>
        <taxon>Onchocercidae</taxon>
        <taxon>Litomosoides</taxon>
    </lineage>
</organism>
<reference evidence="7 8" key="1">
    <citation type="submission" date="2018-08" db="EMBL/GenBank/DDBJ databases">
        <authorList>
            <person name="Laetsch R D."/>
            <person name="Stevens L."/>
            <person name="Kumar S."/>
            <person name="Blaxter L. M."/>
        </authorList>
    </citation>
    <scope>NUCLEOTIDE SEQUENCE [LARGE SCALE GENOMIC DNA]</scope>
</reference>
<proteinExistence type="predicted"/>
<sequence>MAWCDPHWFGHFGAPGEFLKFLCLRFPSFFIATNLFALIMHLAESLYSFKLCDLLHISRNNTLKWMLQTFILGYPSLRILLNRKIAYRDR</sequence>
<feature type="transmembrane region" description="Helical" evidence="6">
    <location>
        <begin position="63"/>
        <end position="81"/>
    </location>
</feature>